<keyword evidence="3" id="KW-0479">Metal-binding</keyword>
<dbReference type="GO" id="GO:0071364">
    <property type="term" value="P:cellular response to epidermal growth factor stimulus"/>
    <property type="evidence" value="ECO:0007669"/>
    <property type="project" value="UniProtKB-ARBA"/>
</dbReference>
<dbReference type="SMART" id="SM00751">
    <property type="entry name" value="BSD"/>
    <property type="match status" value="1"/>
</dbReference>
<dbReference type="Proteomes" id="UP000290572">
    <property type="component" value="Unassembled WGS sequence"/>
</dbReference>
<dbReference type="SUPFAM" id="SSF140383">
    <property type="entry name" value="BSD domain-like"/>
    <property type="match status" value="1"/>
</dbReference>
<dbReference type="SUPFAM" id="SSF81383">
    <property type="entry name" value="F-box domain"/>
    <property type="match status" value="1"/>
</dbReference>
<dbReference type="InterPro" id="IPR035925">
    <property type="entry name" value="BSD_dom_sf"/>
</dbReference>
<dbReference type="InterPro" id="IPR036047">
    <property type="entry name" value="F-box-like_dom_sf"/>
</dbReference>
<dbReference type="PANTHER" id="PTHR16019:SF6">
    <property type="entry name" value="SYNAPSE-ASSOCIATED PROTEIN 1"/>
    <property type="match status" value="1"/>
</dbReference>
<dbReference type="InterPro" id="IPR051494">
    <property type="entry name" value="BSD_domain-containing"/>
</dbReference>
<dbReference type="InterPro" id="IPR005607">
    <property type="entry name" value="BSD_dom"/>
</dbReference>
<dbReference type="GO" id="GO:0005794">
    <property type="term" value="C:Golgi apparatus"/>
    <property type="evidence" value="ECO:0007669"/>
    <property type="project" value="TreeGrafter"/>
</dbReference>
<dbReference type="SMART" id="SM00367">
    <property type="entry name" value="LRR_CC"/>
    <property type="match status" value="4"/>
</dbReference>
<dbReference type="FunFam" id="1.10.3970.10:FF:000001">
    <property type="entry name" value="synapse-associated protein 1 isoform X1"/>
    <property type="match status" value="1"/>
</dbReference>
<dbReference type="Gene3D" id="1.20.120.520">
    <property type="entry name" value="nmb1532 protein domain like"/>
    <property type="match status" value="1"/>
</dbReference>
<comment type="subunit">
    <text evidence="7">Interacts (via phosphorylated form and BSD domain) with AKT1; this interaction is enhanced in a mTORC2-mediated manner in response to epidermal growth factor (EGF) stimulation and activates AKT1.</text>
</comment>
<evidence type="ECO:0000259" key="11">
    <source>
        <dbReference type="PROSITE" id="PS50181"/>
    </source>
</evidence>
<dbReference type="PANTHER" id="PTHR16019">
    <property type="entry name" value="SYNAPSE-ASSOCIATED PROTEIN"/>
    <property type="match status" value="1"/>
</dbReference>
<comment type="function">
    <text evidence="6">Plays a role in adipocyte differentiation by promoting mTORC2-mediated phosphorylation of AKT1 at 'Ser-473' after growth factor stimulation.</text>
</comment>
<dbReference type="Gene3D" id="3.80.10.10">
    <property type="entry name" value="Ribonuclease Inhibitor"/>
    <property type="match status" value="2"/>
</dbReference>
<dbReference type="GO" id="GO:0038203">
    <property type="term" value="P:TORC2 signaling"/>
    <property type="evidence" value="ECO:0007669"/>
    <property type="project" value="UniProtKB-ARBA"/>
</dbReference>
<comment type="caution">
    <text evidence="13">The sequence shown here is derived from an EMBL/GenBank/DDBJ whole genome shotgun (WGS) entry which is preliminary data.</text>
</comment>
<evidence type="ECO:0000313" key="13">
    <source>
        <dbReference type="EMBL" id="RXN08480.1"/>
    </source>
</evidence>
<dbReference type="Pfam" id="PF03909">
    <property type="entry name" value="BSD"/>
    <property type="match status" value="1"/>
</dbReference>
<dbReference type="Gene3D" id="3.40.50.300">
    <property type="entry name" value="P-loop containing nucleotide triphosphate hydrolases"/>
    <property type="match status" value="1"/>
</dbReference>
<dbReference type="GO" id="GO:0032869">
    <property type="term" value="P:cellular response to insulin stimulus"/>
    <property type="evidence" value="ECO:0007669"/>
    <property type="project" value="UniProtKB-ARBA"/>
</dbReference>
<dbReference type="GO" id="GO:0046872">
    <property type="term" value="F:metal ion binding"/>
    <property type="evidence" value="ECO:0007669"/>
    <property type="project" value="UniProtKB-KW"/>
</dbReference>
<evidence type="ECO:0000259" key="12">
    <source>
        <dbReference type="PROSITE" id="PS50858"/>
    </source>
</evidence>
<organism evidence="13 14">
    <name type="scientific">Labeo rohita</name>
    <name type="common">Indian major carp</name>
    <name type="synonym">Cyprinus rohita</name>
    <dbReference type="NCBI Taxonomy" id="84645"/>
    <lineage>
        <taxon>Eukaryota</taxon>
        <taxon>Metazoa</taxon>
        <taxon>Chordata</taxon>
        <taxon>Craniata</taxon>
        <taxon>Vertebrata</taxon>
        <taxon>Euteleostomi</taxon>
        <taxon>Actinopterygii</taxon>
        <taxon>Neopterygii</taxon>
        <taxon>Teleostei</taxon>
        <taxon>Ostariophysi</taxon>
        <taxon>Cypriniformes</taxon>
        <taxon>Cyprinidae</taxon>
        <taxon>Labeoninae</taxon>
        <taxon>Labeonini</taxon>
        <taxon>Labeo</taxon>
    </lineage>
</organism>
<feature type="domain" description="F-box" evidence="11">
    <location>
        <begin position="495"/>
        <end position="541"/>
    </location>
</feature>
<dbReference type="GO" id="GO:0006879">
    <property type="term" value="P:intracellular iron ion homeostasis"/>
    <property type="evidence" value="ECO:0007669"/>
    <property type="project" value="InterPro"/>
</dbReference>
<evidence type="ECO:0007829" key="15">
    <source>
        <dbReference type="PeptideAtlas" id="A0A498LJR7"/>
    </source>
</evidence>
<dbReference type="Pfam" id="PF13516">
    <property type="entry name" value="LRR_6"/>
    <property type="match status" value="2"/>
</dbReference>
<evidence type="ECO:0000256" key="3">
    <source>
        <dbReference type="ARBA" id="ARBA00022723"/>
    </source>
</evidence>
<evidence type="ECO:0000256" key="4">
    <source>
        <dbReference type="ARBA" id="ARBA00022786"/>
    </source>
</evidence>
<evidence type="ECO:0000256" key="7">
    <source>
        <dbReference type="ARBA" id="ARBA00065448"/>
    </source>
</evidence>
<evidence type="ECO:0000256" key="6">
    <source>
        <dbReference type="ARBA" id="ARBA00058614"/>
    </source>
</evidence>
<dbReference type="PROSITE" id="PS50181">
    <property type="entry name" value="FBOX"/>
    <property type="match status" value="1"/>
</dbReference>
<dbReference type="CDD" id="cd22118">
    <property type="entry name" value="F-box_FBXL5"/>
    <property type="match status" value="1"/>
</dbReference>
<feature type="domain" description="BSD" evidence="12">
    <location>
        <begin position="148"/>
        <end position="200"/>
    </location>
</feature>
<evidence type="ECO:0000256" key="10">
    <source>
        <dbReference type="SAM" id="MobiDB-lite"/>
    </source>
</evidence>
<dbReference type="InterPro" id="IPR045808">
    <property type="entry name" value="Hr_FBXL5"/>
</dbReference>
<dbReference type="AlphaFoldDB" id="A0A498LJR7"/>
<accession>A0A498LJR7</accession>
<dbReference type="InterPro" id="IPR001611">
    <property type="entry name" value="Leu-rich_rpt"/>
</dbReference>
<dbReference type="FunFam" id="1.20.1280.50:FF:000007">
    <property type="entry name" value="F-box/LRR-repeat protein 5 isoform X1"/>
    <property type="match status" value="1"/>
</dbReference>
<sequence>MFKGWSSWLGGESENQEKTDKQETAEEKNINTETEETQHILEQAKGLSGFILNFASSATKKISESVAETAQTIKKTVEESNIDGIIDKTILGDFQKEQEKFVQEKNAKKTDAAVPPWVGYNEEETIQQQILALSADKRNFLRDPPAGVQFQFDFDQMYPVALVMLQEDELLNRMRFDLVPKQVKEDVFWRNYFYRVSLIKQSAQLTALAAQQQAAEKREEEKNASTPLNENISETIRPKTPPVAISAKAKTNEEDEDISTSPGVSEFVSDAFDACDINQEDLRKEMEQLVLDKKDVICCDCEEGFYREDLASRAQSAVGADGGAMAPFPDEVDVFTGPHWRMKQLVGLYSEKLSNTNFSNNRDFRSFLQSLLATFKEFKMHEQIENECIIELLQERSQMVYHVHADNKLSEMLSLFEKGLRSVKVYQPMLMEYFTYEELKAIKRQVMQQHCSNRSWSSAADVLKGLNLWSHAEELHKAFKYSDHEKTEDERGSERASISALPQEVLLRVFRYLGPEDLCRCGQVCGVWAQVAKTGSLWRHLYPVRWARGDYYCGPPGESDKEPDEEWVKNLQDEGRAYQEWDEDADVDESEEASEESPAISAVQREKRLLNGMIQNLLPAVGPSVRSLSLAYSSAVSSKMVRQILSLCPNLTHLDLTQTDVSDSAFDSWAEFGACRTLERLDLSGCDKITDRTLRILSLGLGDLTPSPDRRAKLLKAPPSPIKFQDECPLPPMGRSCQDLIFKRRPGGRGSGCGPAHVWVLNPAKLADIEDAADWSRRGGVSAQESGRDGILEPQGAGSSCCCRRSRRRSFRTGFSSSHWQYGSMGEALCGHSTCCTSDTALWTVREAHCDLQATGGGVEFRTKCSFEGESCPEHHNRTDQSGAYRALRFLSLSGCCQITDLGLRCLSQRGGLPLLVHLNLSGCLLITGAGLQDLVSVCPSLNIEHFYYCDNINGFPGVMADSGVQMTTVDDQNNNVCRTEVSSSSARQGATVSFHNINYSVKMKSGSLCKRKVTKKNILIELNGIMRPGLNAVLGPTGSGKSSFLDVLAARKDPAGLSGEVLIDGAPQPPNFKCLSGYVVQDDVVMGTLTVRENLRFSAALRLPKSICQREKDEKIERLI</sequence>
<keyword evidence="15" id="KW-1267">Proteomics identification</keyword>
<proteinExistence type="evidence at protein level"/>
<dbReference type="InterPro" id="IPR027417">
    <property type="entry name" value="P-loop_NTPase"/>
</dbReference>
<feature type="compositionally biased region" description="Acidic residues" evidence="10">
    <location>
        <begin position="582"/>
        <end position="595"/>
    </location>
</feature>
<dbReference type="GO" id="GO:0048172">
    <property type="term" value="P:regulation of short-term neuronal synaptic plasticity"/>
    <property type="evidence" value="ECO:0007669"/>
    <property type="project" value="TreeGrafter"/>
</dbReference>
<evidence type="ECO:0000313" key="14">
    <source>
        <dbReference type="Proteomes" id="UP000290572"/>
    </source>
</evidence>
<dbReference type="InterPro" id="IPR006553">
    <property type="entry name" value="Leu-rich_rpt_Cys-con_subtyp"/>
</dbReference>
<keyword evidence="5" id="KW-0408">Iron</keyword>
<feature type="region of interest" description="Disordered" evidence="10">
    <location>
        <begin position="582"/>
        <end position="601"/>
    </location>
</feature>
<keyword evidence="1" id="KW-0963">Cytoplasm</keyword>
<feature type="region of interest" description="Disordered" evidence="10">
    <location>
        <begin position="780"/>
        <end position="800"/>
    </location>
</feature>
<keyword evidence="4" id="KW-0833">Ubl conjugation pathway</keyword>
<gene>
    <name evidence="13" type="ORF">ROHU_035341</name>
</gene>
<dbReference type="GO" id="GO:0045202">
    <property type="term" value="C:synapse"/>
    <property type="evidence" value="ECO:0007669"/>
    <property type="project" value="TreeGrafter"/>
</dbReference>
<reference evidence="13 14" key="1">
    <citation type="submission" date="2018-03" db="EMBL/GenBank/DDBJ databases">
        <title>Draft genome sequence of Rohu Carp (Labeo rohita).</title>
        <authorList>
            <person name="Das P."/>
            <person name="Kushwaha B."/>
            <person name="Joshi C.G."/>
            <person name="Kumar D."/>
            <person name="Nagpure N.S."/>
            <person name="Sahoo L."/>
            <person name="Das S.P."/>
            <person name="Bit A."/>
            <person name="Patnaik S."/>
            <person name="Meher P.K."/>
            <person name="Jayasankar P."/>
            <person name="Koringa P.G."/>
            <person name="Patel N.V."/>
            <person name="Hinsu A.T."/>
            <person name="Kumar R."/>
            <person name="Pandey M."/>
            <person name="Agarwal S."/>
            <person name="Srivastava S."/>
            <person name="Singh M."/>
            <person name="Iquebal M.A."/>
            <person name="Jaiswal S."/>
            <person name="Angadi U.B."/>
            <person name="Kumar N."/>
            <person name="Raza M."/>
            <person name="Shah T.M."/>
            <person name="Rai A."/>
            <person name="Jena J.K."/>
        </authorList>
    </citation>
    <scope>NUCLEOTIDE SEQUENCE [LARGE SCALE GENOMIC DNA]</scope>
    <source>
        <strain evidence="13">DASCIFA01</strain>
        <tissue evidence="13">Testis</tissue>
    </source>
</reference>
<dbReference type="Pfam" id="PF12937">
    <property type="entry name" value="F-box-like"/>
    <property type="match status" value="1"/>
</dbReference>
<dbReference type="GO" id="GO:0016887">
    <property type="term" value="F:ATP hydrolysis activity"/>
    <property type="evidence" value="ECO:0007669"/>
    <property type="project" value="InterPro"/>
</dbReference>
<evidence type="ECO:0000256" key="1">
    <source>
        <dbReference type="ARBA" id="ARBA00022490"/>
    </source>
</evidence>
<keyword evidence="2" id="KW-0597">Phosphoprotein</keyword>
<dbReference type="CDD" id="cd12109">
    <property type="entry name" value="Hr_FBXL5"/>
    <property type="match status" value="1"/>
</dbReference>
<dbReference type="InterPro" id="IPR001810">
    <property type="entry name" value="F-box_dom"/>
</dbReference>
<evidence type="ECO:0000256" key="5">
    <source>
        <dbReference type="ARBA" id="ARBA00023004"/>
    </source>
</evidence>
<feature type="compositionally biased region" description="Basic and acidic residues" evidence="10">
    <location>
        <begin position="15"/>
        <end position="30"/>
    </location>
</feature>
<evidence type="ECO:0000256" key="8">
    <source>
        <dbReference type="ARBA" id="ARBA00068563"/>
    </source>
</evidence>
<dbReference type="Gene3D" id="1.20.1280.50">
    <property type="match status" value="1"/>
</dbReference>
<evidence type="ECO:0000256" key="9">
    <source>
        <dbReference type="ARBA" id="ARBA00075325"/>
    </source>
</evidence>
<dbReference type="SUPFAM" id="SSF52047">
    <property type="entry name" value="RNI-like"/>
    <property type="match status" value="1"/>
</dbReference>
<protein>
    <recommendedName>
        <fullName evidence="8">Synapse-associated protein 1</fullName>
    </recommendedName>
    <alternativeName>
        <fullName evidence="9">BSD domain-containing signal transducer and Akt interactor protein</fullName>
    </alternativeName>
</protein>
<keyword evidence="14" id="KW-1185">Reference proteome</keyword>
<dbReference type="Gene3D" id="1.10.3970.10">
    <property type="entry name" value="BSD domain"/>
    <property type="match status" value="1"/>
</dbReference>
<feature type="region of interest" description="Disordered" evidence="10">
    <location>
        <begin position="1"/>
        <end position="36"/>
    </location>
</feature>
<dbReference type="STRING" id="84645.A0A498LJR7"/>
<dbReference type="InterPro" id="IPR003439">
    <property type="entry name" value="ABC_transporter-like_ATP-bd"/>
</dbReference>
<evidence type="ECO:0000256" key="2">
    <source>
        <dbReference type="ARBA" id="ARBA00022553"/>
    </source>
</evidence>
<dbReference type="PROSITE" id="PS50858">
    <property type="entry name" value="BSD"/>
    <property type="match status" value="1"/>
</dbReference>
<dbReference type="GO" id="GO:0005524">
    <property type="term" value="F:ATP binding"/>
    <property type="evidence" value="ECO:0007669"/>
    <property type="project" value="InterPro"/>
</dbReference>
<dbReference type="GO" id="GO:0045600">
    <property type="term" value="P:positive regulation of fat cell differentiation"/>
    <property type="evidence" value="ECO:0007669"/>
    <property type="project" value="UniProtKB-ARBA"/>
</dbReference>
<dbReference type="SUPFAM" id="SSF52540">
    <property type="entry name" value="P-loop containing nucleoside triphosphate hydrolases"/>
    <property type="match status" value="1"/>
</dbReference>
<dbReference type="Pfam" id="PF00005">
    <property type="entry name" value="ABC_tran"/>
    <property type="match status" value="1"/>
</dbReference>
<dbReference type="GO" id="GO:0005634">
    <property type="term" value="C:nucleus"/>
    <property type="evidence" value="ECO:0007669"/>
    <property type="project" value="TreeGrafter"/>
</dbReference>
<name>A0A498LJR7_LABRO</name>
<dbReference type="EMBL" id="QBIY01013311">
    <property type="protein sequence ID" value="RXN08480.1"/>
    <property type="molecule type" value="Genomic_DNA"/>
</dbReference>
<dbReference type="SMART" id="SM00256">
    <property type="entry name" value="FBOX"/>
    <property type="match status" value="1"/>
</dbReference>
<dbReference type="InterPro" id="IPR032675">
    <property type="entry name" value="LRR_dom_sf"/>
</dbReference>